<dbReference type="InterPro" id="IPR000668">
    <property type="entry name" value="Peptidase_C1A_C"/>
</dbReference>
<dbReference type="GO" id="GO:0008234">
    <property type="term" value="F:cysteine-type peptidase activity"/>
    <property type="evidence" value="ECO:0007669"/>
    <property type="project" value="InterPro"/>
</dbReference>
<evidence type="ECO:0000259" key="3">
    <source>
        <dbReference type="SMART" id="SM00848"/>
    </source>
</evidence>
<evidence type="ECO:0000259" key="2">
    <source>
        <dbReference type="SMART" id="SM00645"/>
    </source>
</evidence>
<dbReference type="AlphaFoldDB" id="A0A6P7GSQ2"/>
<dbReference type="InterPro" id="IPR039417">
    <property type="entry name" value="Peptidase_C1A_papain-like"/>
</dbReference>
<dbReference type="RefSeq" id="XP_028146840.1">
    <property type="nucleotide sequence ID" value="XM_028291039.1"/>
</dbReference>
<dbReference type="InterPro" id="IPR013128">
    <property type="entry name" value="Peptidase_C1A"/>
</dbReference>
<proteinExistence type="inferred from homology"/>
<evidence type="ECO:0000313" key="4">
    <source>
        <dbReference type="RefSeq" id="XP_028146840.1"/>
    </source>
</evidence>
<dbReference type="SUPFAM" id="SSF54001">
    <property type="entry name" value="Cysteine proteinases"/>
    <property type="match status" value="1"/>
</dbReference>
<dbReference type="Gene3D" id="3.90.70.10">
    <property type="entry name" value="Cysteine proteinases"/>
    <property type="match status" value="1"/>
</dbReference>
<dbReference type="SMART" id="SM00848">
    <property type="entry name" value="Inhibitor_I29"/>
    <property type="match status" value="1"/>
</dbReference>
<dbReference type="PANTHER" id="PTHR12411">
    <property type="entry name" value="CYSTEINE PROTEASE FAMILY C1-RELATED"/>
    <property type="match status" value="1"/>
</dbReference>
<sequence length="359" mass="41018">MNIDSSYSSEKATSLNQSIYQEELWVQRTRVAPLLQFSSLSGAITWAKSDETLVKTQNKRFPQIPNDSRYKGAEEVYQTDTNTLQDKRHPQLPNDSRYKGAEEVYQTDTNTLQDKRHPQLPNDSRYKGAEEVYQTDTNTLQNKDSSRCRRTEIYKKKYDITNEKYRFNIFINNLKRIEQHNNRYQNGEVGYYIGVNQFADLTSEEFISRVTSPISDTFPATINNVVQVTDDVPDEIDWREKGAVLGVKNQLEGCKASWAFTATGVIEGQLAIQKKQNISLSEQHLIDCSTEYHYNRGCSDGNSDYALLFTHDHGICSEGDYPYTAKEGSCQNCSLVLESVAYPTRVLVNEISLKEIVGM</sequence>
<dbReference type="InParanoid" id="A0A6P7GSQ2"/>
<gene>
    <name evidence="4" type="primary">LOC114340301</name>
</gene>
<dbReference type="InterPro" id="IPR038765">
    <property type="entry name" value="Papain-like_cys_pep_sf"/>
</dbReference>
<dbReference type="Pfam" id="PF08246">
    <property type="entry name" value="Inhibitor_I29"/>
    <property type="match status" value="1"/>
</dbReference>
<organism evidence="4">
    <name type="scientific">Diabrotica virgifera virgifera</name>
    <name type="common">western corn rootworm</name>
    <dbReference type="NCBI Taxonomy" id="50390"/>
    <lineage>
        <taxon>Eukaryota</taxon>
        <taxon>Metazoa</taxon>
        <taxon>Ecdysozoa</taxon>
        <taxon>Arthropoda</taxon>
        <taxon>Hexapoda</taxon>
        <taxon>Insecta</taxon>
        <taxon>Pterygota</taxon>
        <taxon>Neoptera</taxon>
        <taxon>Endopterygota</taxon>
        <taxon>Coleoptera</taxon>
        <taxon>Polyphaga</taxon>
        <taxon>Cucujiformia</taxon>
        <taxon>Chrysomeloidea</taxon>
        <taxon>Chrysomelidae</taxon>
        <taxon>Galerucinae</taxon>
        <taxon>Diabroticina</taxon>
        <taxon>Diabroticites</taxon>
        <taxon>Diabrotica</taxon>
    </lineage>
</organism>
<accession>A0A6P7GSQ2</accession>
<feature type="domain" description="Cathepsin propeptide inhibitor" evidence="3">
    <location>
        <begin position="152"/>
        <end position="206"/>
    </location>
</feature>
<dbReference type="GO" id="GO:0006508">
    <property type="term" value="P:proteolysis"/>
    <property type="evidence" value="ECO:0007669"/>
    <property type="project" value="InterPro"/>
</dbReference>
<dbReference type="CDD" id="cd02248">
    <property type="entry name" value="Peptidase_C1A"/>
    <property type="match status" value="1"/>
</dbReference>
<protein>
    <submittedName>
        <fullName evidence="4">Cathepsin L-like proteinase</fullName>
    </submittedName>
</protein>
<feature type="domain" description="Peptidase C1A papain C-terminal" evidence="2">
    <location>
        <begin position="232"/>
        <end position="359"/>
    </location>
</feature>
<dbReference type="InterPro" id="IPR013201">
    <property type="entry name" value="Prot_inhib_I29"/>
</dbReference>
<name>A0A6P7GSQ2_DIAVI</name>
<comment type="similarity">
    <text evidence="1">Belongs to the peptidase C1 family.</text>
</comment>
<dbReference type="Gene3D" id="1.10.287.2250">
    <property type="match status" value="1"/>
</dbReference>
<dbReference type="Pfam" id="PF00112">
    <property type="entry name" value="Peptidase_C1"/>
    <property type="match status" value="1"/>
</dbReference>
<evidence type="ECO:0000256" key="1">
    <source>
        <dbReference type="ARBA" id="ARBA00008455"/>
    </source>
</evidence>
<dbReference type="SMART" id="SM00645">
    <property type="entry name" value="Pept_C1"/>
    <property type="match status" value="1"/>
</dbReference>
<reference evidence="4" key="1">
    <citation type="submission" date="2025-08" db="UniProtKB">
        <authorList>
            <consortium name="RefSeq"/>
        </authorList>
    </citation>
    <scope>IDENTIFICATION</scope>
    <source>
        <tissue evidence="4">Whole insect</tissue>
    </source>
</reference>